<evidence type="ECO:0000256" key="13">
    <source>
        <dbReference type="ARBA" id="ARBA00023273"/>
    </source>
</evidence>
<dbReference type="InterPro" id="IPR048528">
    <property type="entry name" value="Lamp2-like_luminal"/>
</dbReference>
<keyword evidence="6 20" id="KW-0812">Transmembrane</keyword>
<keyword evidence="8" id="KW-0967">Endosome</keyword>
<comment type="function">
    <text evidence="16">Plays a role in short-term synaptic plasticity in a subset of GABAergic neurons in the brain.</text>
</comment>
<evidence type="ECO:0000259" key="24">
    <source>
        <dbReference type="Pfam" id="PF21222"/>
    </source>
</evidence>
<evidence type="ECO:0000256" key="7">
    <source>
        <dbReference type="ARBA" id="ARBA00022729"/>
    </source>
</evidence>
<evidence type="ECO:0000256" key="3">
    <source>
        <dbReference type="ARBA" id="ARBA00004172"/>
    </source>
</evidence>
<feature type="non-terminal residue" evidence="25">
    <location>
        <position position="1"/>
    </location>
</feature>
<evidence type="ECO:0000256" key="14">
    <source>
        <dbReference type="ARBA" id="ARBA00023329"/>
    </source>
</evidence>
<evidence type="ECO:0000256" key="21">
    <source>
        <dbReference type="SAM" id="MobiDB-lite"/>
    </source>
</evidence>
<evidence type="ECO:0000256" key="19">
    <source>
        <dbReference type="ARBA" id="ARBA00076257"/>
    </source>
</evidence>
<sequence length="278" mass="29138">TTTSTTTTPAPSPTTTSPPPSPTTTTPAPAPTTTTPATTTSTTTRPSTTTPPTTTSAPTPPSQDWIVRDNNGTVCIMANMKVKVTVPYNSTGGKMVNAEMRVNNLSEATAATGGCLPGDVQVLTLMQKNVNYTFTFVRNSTAKTYALGNVTITVFVNNATFPNSTMTVQSISLSHATPVFSLPLNNSYTCYEVDALPFNGTAGNTTVKATVELKQIQVEAFGTGTKPNYYAPLDCTSGDTPDIVPIAVGLILAGLVVVVLIAYLVGRRRAQARGYLSM</sequence>
<evidence type="ECO:0000259" key="23">
    <source>
        <dbReference type="Pfam" id="PF01299"/>
    </source>
</evidence>
<evidence type="ECO:0000256" key="22">
    <source>
        <dbReference type="SAM" id="Phobius"/>
    </source>
</evidence>
<dbReference type="GO" id="GO:0005886">
    <property type="term" value="C:plasma membrane"/>
    <property type="evidence" value="ECO:0007669"/>
    <property type="project" value="UniProtKB-SubCell"/>
</dbReference>
<proteinExistence type="inferred from homology"/>
<protein>
    <recommendedName>
        <fullName evidence="18">Lysosome-associated membrane glycoprotein 5</fullName>
    </recommendedName>
    <alternativeName>
        <fullName evidence="19">Lysosome-associated membrane protein 5</fullName>
    </alternativeName>
</protein>
<evidence type="ECO:0000256" key="15">
    <source>
        <dbReference type="ARBA" id="ARBA00029428"/>
    </source>
</evidence>
<keyword evidence="13" id="KW-0966">Cell projection</keyword>
<feature type="compositionally biased region" description="Low complexity" evidence="21">
    <location>
        <begin position="23"/>
        <end position="57"/>
    </location>
</feature>
<evidence type="ECO:0000256" key="9">
    <source>
        <dbReference type="ARBA" id="ARBA00022989"/>
    </source>
</evidence>
<reference evidence="25" key="1">
    <citation type="submission" date="2015-11" db="EMBL/GenBank/DDBJ databases">
        <title>De novo transcriptome assembly of four potential Pierce s Disease insect vectors from Arizona vineyards.</title>
        <authorList>
            <person name="Tassone E.E."/>
        </authorList>
    </citation>
    <scope>NUCLEOTIDE SEQUENCE</scope>
</reference>
<dbReference type="InterPro" id="IPR002000">
    <property type="entry name" value="Lysosome-assoc_membr_glycop"/>
</dbReference>
<comment type="subcellular location">
    <subcellularLocation>
        <location evidence="4">Cell projection</location>
        <location evidence="4">Dendrite</location>
    </subcellularLocation>
    <subcellularLocation>
        <location evidence="17">Cell projection</location>
        <location evidence="17">Growth cone membrane</location>
        <topology evidence="17">Single-pass type I membrane protein</topology>
    </subcellularLocation>
    <subcellularLocation>
        <location evidence="15">Cytoplasmic vesicle</location>
        <location evidence="15">Secretory vesicle</location>
        <location evidence="15">Synaptic vesicle membrane</location>
        <topology evidence="15">Single-pass type I membrane protein</topology>
    </subcellularLocation>
    <subcellularLocation>
        <location evidence="2">Early endosome membrane</location>
        <topology evidence="2">Single-pass type I membrane protein</topology>
    </subcellularLocation>
    <subcellularLocation>
        <location evidence="1">Endoplasmic reticulum-Golgi intermediate compartment membrane</location>
        <topology evidence="1">Single-pass type I membrane protein</topology>
    </subcellularLocation>
    <subcellularLocation>
        <location evidence="20">Membrane</location>
        <topology evidence="20">Single-pass type I membrane protein</topology>
    </subcellularLocation>
    <subcellularLocation>
        <location evidence="3">Recycling endosome</location>
    </subcellularLocation>
</comment>
<comment type="caution">
    <text evidence="20">Lacks conserved residue(s) required for the propagation of feature annotation.</text>
</comment>
<dbReference type="AlphaFoldDB" id="A0A1B6HVJ2"/>
<evidence type="ECO:0000313" key="25">
    <source>
        <dbReference type="EMBL" id="JAS78717.1"/>
    </source>
</evidence>
<dbReference type="Pfam" id="PF21222">
    <property type="entry name" value="Lamp2_2nd"/>
    <property type="match status" value="1"/>
</dbReference>
<keyword evidence="9 22" id="KW-1133">Transmembrane helix</keyword>
<keyword evidence="10" id="KW-0770">Synapse</keyword>
<dbReference type="PANTHER" id="PTHR11506:SF35">
    <property type="entry name" value="LYSOSOME-ASSOCIATED MEMBRANE GLYCOPROTEIN 5"/>
    <property type="match status" value="1"/>
</dbReference>
<evidence type="ECO:0000256" key="6">
    <source>
        <dbReference type="ARBA" id="ARBA00022692"/>
    </source>
</evidence>
<evidence type="ECO:0000256" key="4">
    <source>
        <dbReference type="ARBA" id="ARBA00004279"/>
    </source>
</evidence>
<name>A0A1B6HVJ2_9HEMI</name>
<evidence type="ECO:0000256" key="11">
    <source>
        <dbReference type="ARBA" id="ARBA00023136"/>
    </source>
</evidence>
<feature type="compositionally biased region" description="Pro residues" evidence="21">
    <location>
        <begin position="10"/>
        <end position="22"/>
    </location>
</feature>
<evidence type="ECO:0000256" key="2">
    <source>
        <dbReference type="ARBA" id="ARBA00004158"/>
    </source>
</evidence>
<keyword evidence="7" id="KW-0732">Signal</keyword>
<gene>
    <name evidence="25" type="ORF">g.15600</name>
</gene>
<evidence type="ECO:0000256" key="16">
    <source>
        <dbReference type="ARBA" id="ARBA00053950"/>
    </source>
</evidence>
<dbReference type="GO" id="GO:0072594">
    <property type="term" value="P:establishment of protein localization to organelle"/>
    <property type="evidence" value="ECO:0007669"/>
    <property type="project" value="TreeGrafter"/>
</dbReference>
<evidence type="ECO:0000256" key="5">
    <source>
        <dbReference type="ARBA" id="ARBA00009644"/>
    </source>
</evidence>
<dbReference type="PANTHER" id="PTHR11506">
    <property type="entry name" value="LYSOSOME-ASSOCIATED MEMBRANE GLYCOPROTEIN"/>
    <property type="match status" value="1"/>
</dbReference>
<evidence type="ECO:0000256" key="17">
    <source>
        <dbReference type="ARBA" id="ARBA00060492"/>
    </source>
</evidence>
<dbReference type="CDD" id="cd12087">
    <property type="entry name" value="TM_EGFR-like"/>
    <property type="match status" value="1"/>
</dbReference>
<evidence type="ECO:0000256" key="10">
    <source>
        <dbReference type="ARBA" id="ARBA00023018"/>
    </source>
</evidence>
<keyword evidence="12" id="KW-0325">Glycoprotein</keyword>
<feature type="region of interest" description="Disordered" evidence="21">
    <location>
        <begin position="1"/>
        <end position="66"/>
    </location>
</feature>
<feature type="transmembrane region" description="Helical" evidence="22">
    <location>
        <begin position="243"/>
        <end position="265"/>
    </location>
</feature>
<accession>A0A1B6HVJ2</accession>
<evidence type="ECO:0000256" key="1">
    <source>
        <dbReference type="ARBA" id="ARBA00004151"/>
    </source>
</evidence>
<dbReference type="GO" id="GO:0005765">
    <property type="term" value="C:lysosomal membrane"/>
    <property type="evidence" value="ECO:0007669"/>
    <property type="project" value="TreeGrafter"/>
</dbReference>
<evidence type="ECO:0000256" key="20">
    <source>
        <dbReference type="PROSITE-ProRule" id="PRU00740"/>
    </source>
</evidence>
<keyword evidence="14" id="KW-0968">Cytoplasmic vesicle</keyword>
<evidence type="ECO:0000256" key="12">
    <source>
        <dbReference type="ARBA" id="ARBA00023180"/>
    </source>
</evidence>
<feature type="domain" description="Lysosome-associated membrane glycoprotein 2-like luminal" evidence="23">
    <location>
        <begin position="64"/>
        <end position="221"/>
    </location>
</feature>
<dbReference type="Gene3D" id="2.40.160.110">
    <property type="match status" value="1"/>
</dbReference>
<keyword evidence="11 20" id="KW-0472">Membrane</keyword>
<dbReference type="PRINTS" id="PR00336">
    <property type="entry name" value="LYSASSOCTDMP"/>
</dbReference>
<comment type="similarity">
    <text evidence="5 20">Belongs to the LAMP family.</text>
</comment>
<dbReference type="Pfam" id="PF01299">
    <property type="entry name" value="Lamp2-like_luminal"/>
    <property type="match status" value="1"/>
</dbReference>
<dbReference type="EMBL" id="GECU01028989">
    <property type="protein sequence ID" value="JAS78717.1"/>
    <property type="molecule type" value="Transcribed_RNA"/>
</dbReference>
<dbReference type="PROSITE" id="PS51407">
    <property type="entry name" value="LAMP_3"/>
    <property type="match status" value="1"/>
</dbReference>
<evidence type="ECO:0000256" key="18">
    <source>
        <dbReference type="ARBA" id="ARBA00074379"/>
    </source>
</evidence>
<dbReference type="GO" id="GO:0031902">
    <property type="term" value="C:late endosome membrane"/>
    <property type="evidence" value="ECO:0007669"/>
    <property type="project" value="TreeGrafter"/>
</dbReference>
<organism evidence="25">
    <name type="scientific">Homalodisca liturata</name>
    <dbReference type="NCBI Taxonomy" id="320908"/>
    <lineage>
        <taxon>Eukaryota</taxon>
        <taxon>Metazoa</taxon>
        <taxon>Ecdysozoa</taxon>
        <taxon>Arthropoda</taxon>
        <taxon>Hexapoda</taxon>
        <taxon>Insecta</taxon>
        <taxon>Pterygota</taxon>
        <taxon>Neoptera</taxon>
        <taxon>Paraneoptera</taxon>
        <taxon>Hemiptera</taxon>
        <taxon>Auchenorrhyncha</taxon>
        <taxon>Membracoidea</taxon>
        <taxon>Cicadellidae</taxon>
        <taxon>Cicadellinae</taxon>
        <taxon>Proconiini</taxon>
        <taxon>Homalodisca</taxon>
    </lineage>
</organism>
<dbReference type="InterPro" id="IPR048524">
    <property type="entry name" value="Lamp2-like_TM"/>
</dbReference>
<feature type="domain" description="Lysosome-associated membrane glycoprotein 2-like transmembrane" evidence="24">
    <location>
        <begin position="244"/>
        <end position="272"/>
    </location>
</feature>
<evidence type="ECO:0000256" key="8">
    <source>
        <dbReference type="ARBA" id="ARBA00022753"/>
    </source>
</evidence>